<sequence length="277" mass="30778">MNYARPLTNLELQHAIAAEIAWPFGIGESHIDEHFLPTIEFSSTCAGLTTVDEETGIYTASICVGYLSSPVFENGPCVTEEEVKARLESNPLYDYAARFWGHHARTASTVQRKLMQFLVSRINQNFPKKISGPHLATYFGTHRPVNDIVENRKSHELRDSCSRAPLLIASENGRELVADLLLVDGADIEVENNDQQTALHLSTKGSREGVVQLLLNHGANFDARDGTGMTPLHWAAHNPRWADLTTIAKLFLDKGVVIEAQDGDGATHFWRLSMFPE</sequence>
<feature type="repeat" description="ANK" evidence="1">
    <location>
        <begin position="194"/>
        <end position="226"/>
    </location>
</feature>
<dbReference type="PANTHER" id="PTHR22677">
    <property type="entry name" value="ANKYRIN REPEAT DOMAIN-CONTAINING PROTEIN 60"/>
    <property type="match status" value="1"/>
</dbReference>
<dbReference type="PROSITE" id="PS50088">
    <property type="entry name" value="ANK_REPEAT"/>
    <property type="match status" value="3"/>
</dbReference>
<keyword evidence="1" id="KW-0040">ANK repeat</keyword>
<dbReference type="Proteomes" id="UP000696573">
    <property type="component" value="Unassembled WGS sequence"/>
</dbReference>
<dbReference type="SMART" id="SM00248">
    <property type="entry name" value="ANK"/>
    <property type="match status" value="3"/>
</dbReference>
<reference evidence="2" key="1">
    <citation type="submission" date="2021-10" db="EMBL/GenBank/DDBJ databases">
        <authorList>
            <person name="Piombo E."/>
        </authorList>
    </citation>
    <scope>NUCLEOTIDE SEQUENCE</scope>
</reference>
<gene>
    <name evidence="2" type="ORF">CRHIZ90672A_00014400</name>
</gene>
<keyword evidence="3" id="KW-1185">Reference proteome</keyword>
<dbReference type="InterPro" id="IPR002110">
    <property type="entry name" value="Ankyrin_rpt"/>
</dbReference>
<feature type="repeat" description="ANK" evidence="1">
    <location>
        <begin position="227"/>
        <end position="263"/>
    </location>
</feature>
<dbReference type="EMBL" id="CABFNQ020000743">
    <property type="protein sequence ID" value="CAH0031596.1"/>
    <property type="molecule type" value="Genomic_DNA"/>
</dbReference>
<protein>
    <submittedName>
        <fullName evidence="2">Uncharacterized protein</fullName>
    </submittedName>
</protein>
<evidence type="ECO:0000313" key="2">
    <source>
        <dbReference type="EMBL" id="CAH0031596.1"/>
    </source>
</evidence>
<name>A0A9N9YML6_9HYPO</name>
<evidence type="ECO:0000256" key="1">
    <source>
        <dbReference type="PROSITE-ProRule" id="PRU00023"/>
    </source>
</evidence>
<dbReference type="PROSITE" id="PS50297">
    <property type="entry name" value="ANK_REP_REGION"/>
    <property type="match status" value="1"/>
</dbReference>
<dbReference type="Gene3D" id="1.25.40.20">
    <property type="entry name" value="Ankyrin repeat-containing domain"/>
    <property type="match status" value="1"/>
</dbReference>
<dbReference type="InterPro" id="IPR036770">
    <property type="entry name" value="Ankyrin_rpt-contain_sf"/>
</dbReference>
<dbReference type="PANTHER" id="PTHR22677:SF4">
    <property type="entry name" value="USHER SYNDROME TYPE-1G PROTEIN-LIKE PROTEIN"/>
    <property type="match status" value="1"/>
</dbReference>
<comment type="caution">
    <text evidence="2">The sequence shown here is derived from an EMBL/GenBank/DDBJ whole genome shotgun (WGS) entry which is preliminary data.</text>
</comment>
<dbReference type="OrthoDB" id="341259at2759"/>
<proteinExistence type="predicted"/>
<accession>A0A9N9YML6</accession>
<dbReference type="InterPro" id="IPR039323">
    <property type="entry name" value="ANKRD_45/46/60"/>
</dbReference>
<dbReference type="SUPFAM" id="SSF48403">
    <property type="entry name" value="Ankyrin repeat"/>
    <property type="match status" value="1"/>
</dbReference>
<organism evidence="2 3">
    <name type="scientific">Clonostachys rhizophaga</name>
    <dbReference type="NCBI Taxonomy" id="160324"/>
    <lineage>
        <taxon>Eukaryota</taxon>
        <taxon>Fungi</taxon>
        <taxon>Dikarya</taxon>
        <taxon>Ascomycota</taxon>
        <taxon>Pezizomycotina</taxon>
        <taxon>Sordariomycetes</taxon>
        <taxon>Hypocreomycetidae</taxon>
        <taxon>Hypocreales</taxon>
        <taxon>Bionectriaceae</taxon>
        <taxon>Clonostachys</taxon>
    </lineage>
</organism>
<evidence type="ECO:0000313" key="3">
    <source>
        <dbReference type="Proteomes" id="UP000696573"/>
    </source>
</evidence>
<feature type="repeat" description="ANK" evidence="1">
    <location>
        <begin position="161"/>
        <end position="193"/>
    </location>
</feature>
<dbReference type="AlphaFoldDB" id="A0A9N9YML6"/>
<dbReference type="Pfam" id="PF12796">
    <property type="entry name" value="Ank_2"/>
    <property type="match status" value="1"/>
</dbReference>